<evidence type="ECO:0000259" key="1">
    <source>
        <dbReference type="Pfam" id="PF20236"/>
    </source>
</evidence>
<gene>
    <name evidence="2" type="ORF">RDB_LOCUS99570</name>
</gene>
<comment type="caution">
    <text evidence="2">The sequence shown here is derived from an EMBL/GenBank/DDBJ whole genome shotgun (WGS) entry which is preliminary data.</text>
</comment>
<reference evidence="2" key="1">
    <citation type="submission" date="2021-01" db="EMBL/GenBank/DDBJ databases">
        <authorList>
            <person name="Kaushik A."/>
        </authorList>
    </citation>
    <scope>NUCLEOTIDE SEQUENCE</scope>
    <source>
        <strain evidence="2">AG5</strain>
    </source>
</reference>
<protein>
    <recommendedName>
        <fullName evidence="1">DUF6593 domain-containing protein</fullName>
    </recommendedName>
</protein>
<evidence type="ECO:0000313" key="3">
    <source>
        <dbReference type="Proteomes" id="UP000663827"/>
    </source>
</evidence>
<dbReference type="InterPro" id="IPR046528">
    <property type="entry name" value="DUF6593"/>
</dbReference>
<feature type="domain" description="DUF6593" evidence="1">
    <location>
        <begin position="22"/>
        <end position="168"/>
    </location>
</feature>
<proteinExistence type="predicted"/>
<dbReference type="EMBL" id="CAJNJQ010002092">
    <property type="protein sequence ID" value="CAE7161112.1"/>
    <property type="molecule type" value="Genomic_DNA"/>
</dbReference>
<sequence length="171" mass="19438">MCTPRPSIRLRSQGVRYTFSRNSPRNTVLTDLDGNIAYKISTPFTLKNHTTTITRGEESDIVAVIHWNVVEKNEITMNGITQRINDVFPKPNKIKRTRVYTAPSGEKFRWKNTVKLYCVSEPSGLNIATFYRSFFGGVREKKSTLDIAPSALHLSDVLVVTWAIMEKEGED</sequence>
<dbReference type="Proteomes" id="UP000663827">
    <property type="component" value="Unassembled WGS sequence"/>
</dbReference>
<evidence type="ECO:0000313" key="2">
    <source>
        <dbReference type="EMBL" id="CAE7161112.1"/>
    </source>
</evidence>
<dbReference type="Pfam" id="PF20236">
    <property type="entry name" value="DUF6593"/>
    <property type="match status" value="1"/>
</dbReference>
<organism evidence="2 3">
    <name type="scientific">Rhizoctonia solani</name>
    <dbReference type="NCBI Taxonomy" id="456999"/>
    <lineage>
        <taxon>Eukaryota</taxon>
        <taxon>Fungi</taxon>
        <taxon>Dikarya</taxon>
        <taxon>Basidiomycota</taxon>
        <taxon>Agaricomycotina</taxon>
        <taxon>Agaricomycetes</taxon>
        <taxon>Cantharellales</taxon>
        <taxon>Ceratobasidiaceae</taxon>
        <taxon>Rhizoctonia</taxon>
    </lineage>
</organism>
<dbReference type="AlphaFoldDB" id="A0A8H3I1P5"/>
<name>A0A8H3I1P5_9AGAM</name>
<accession>A0A8H3I1P5</accession>